<name>A0A370DF68_9GAMM</name>
<dbReference type="InterPro" id="IPR000644">
    <property type="entry name" value="CBS_dom"/>
</dbReference>
<dbReference type="Gene3D" id="3.10.580.10">
    <property type="entry name" value="CBS-domain"/>
    <property type="match status" value="1"/>
</dbReference>
<dbReference type="SUPFAM" id="SSF54631">
    <property type="entry name" value="CBS-domain pair"/>
    <property type="match status" value="1"/>
</dbReference>
<accession>A0A370DF68</accession>
<keyword evidence="1" id="KW-0129">CBS domain</keyword>
<sequence length="156" mass="17071">MLVKDCIIETGVIRSGMLVREVFSECGRTHVQALPCVNEKGKITGRLTLKNIMKFSCLPEYMVELAPLLGGFLSCVDNAEEKINQVLCSQVDSYVRKAGVFTRSDAPAIKALAMMEKNDTSYLFVVDEGEYRGIITIQGIAAKMSEIVVCAVDRGG</sequence>
<evidence type="ECO:0000256" key="1">
    <source>
        <dbReference type="PROSITE-ProRule" id="PRU00703"/>
    </source>
</evidence>
<feature type="domain" description="CBS" evidence="2">
    <location>
        <begin position="95"/>
        <end position="152"/>
    </location>
</feature>
<organism evidence="3 4">
    <name type="scientific">endosymbiont of Escarpia spicata</name>
    <dbReference type="NCBI Taxonomy" id="2200908"/>
    <lineage>
        <taxon>Bacteria</taxon>
        <taxon>Pseudomonadati</taxon>
        <taxon>Pseudomonadota</taxon>
        <taxon>Gammaproteobacteria</taxon>
        <taxon>sulfur-oxidizing symbionts</taxon>
    </lineage>
</organism>
<dbReference type="Proteomes" id="UP000254771">
    <property type="component" value="Unassembled WGS sequence"/>
</dbReference>
<keyword evidence="4" id="KW-1185">Reference proteome</keyword>
<dbReference type="Pfam" id="PF00571">
    <property type="entry name" value="CBS"/>
    <property type="match status" value="2"/>
</dbReference>
<gene>
    <name evidence="3" type="ORF">DIZ78_13420</name>
</gene>
<proteinExistence type="predicted"/>
<evidence type="ECO:0000313" key="3">
    <source>
        <dbReference type="EMBL" id="RDH83521.1"/>
    </source>
</evidence>
<protein>
    <recommendedName>
        <fullName evidence="2">CBS domain-containing protein</fullName>
    </recommendedName>
</protein>
<evidence type="ECO:0000313" key="4">
    <source>
        <dbReference type="Proteomes" id="UP000254771"/>
    </source>
</evidence>
<dbReference type="InterPro" id="IPR046342">
    <property type="entry name" value="CBS_dom_sf"/>
</dbReference>
<comment type="caution">
    <text evidence="3">The sequence shown here is derived from an EMBL/GenBank/DDBJ whole genome shotgun (WGS) entry which is preliminary data.</text>
</comment>
<dbReference type="EMBL" id="QFXE01000018">
    <property type="protein sequence ID" value="RDH83521.1"/>
    <property type="molecule type" value="Genomic_DNA"/>
</dbReference>
<dbReference type="PROSITE" id="PS51371">
    <property type="entry name" value="CBS"/>
    <property type="match status" value="1"/>
</dbReference>
<dbReference type="AlphaFoldDB" id="A0A370DF68"/>
<dbReference type="CDD" id="cd02205">
    <property type="entry name" value="CBS_pair_SF"/>
    <property type="match status" value="1"/>
</dbReference>
<reference evidence="3 4" key="1">
    <citation type="journal article" date="2018" name="ISME J.">
        <title>Endosymbiont genomes yield clues of tubeworm success.</title>
        <authorList>
            <person name="Li Y."/>
            <person name="Liles M.R."/>
            <person name="Halanych K.M."/>
        </authorList>
    </citation>
    <scope>NUCLEOTIDE SEQUENCE [LARGE SCALE GENOMIC DNA]</scope>
    <source>
        <strain evidence="3">A1462</strain>
    </source>
</reference>
<evidence type="ECO:0000259" key="2">
    <source>
        <dbReference type="PROSITE" id="PS51371"/>
    </source>
</evidence>